<gene>
    <name evidence="3" type="ORF">EGW08_006468</name>
</gene>
<dbReference type="Proteomes" id="UP000271974">
    <property type="component" value="Unassembled WGS sequence"/>
</dbReference>
<feature type="compositionally biased region" description="Polar residues" evidence="1">
    <location>
        <begin position="251"/>
        <end position="264"/>
    </location>
</feature>
<feature type="region of interest" description="Disordered" evidence="1">
    <location>
        <begin position="205"/>
        <end position="302"/>
    </location>
</feature>
<keyword evidence="2" id="KW-1133">Transmembrane helix</keyword>
<protein>
    <submittedName>
        <fullName evidence="3">Uncharacterized protein</fullName>
    </submittedName>
</protein>
<dbReference type="AlphaFoldDB" id="A0A3S1BDE6"/>
<feature type="compositionally biased region" description="Basic and acidic residues" evidence="1">
    <location>
        <begin position="293"/>
        <end position="302"/>
    </location>
</feature>
<dbReference type="OrthoDB" id="6154202at2759"/>
<evidence type="ECO:0000256" key="2">
    <source>
        <dbReference type="SAM" id="Phobius"/>
    </source>
</evidence>
<evidence type="ECO:0000313" key="3">
    <source>
        <dbReference type="EMBL" id="RUS85754.1"/>
    </source>
</evidence>
<comment type="caution">
    <text evidence="3">The sequence shown here is derived from an EMBL/GenBank/DDBJ whole genome shotgun (WGS) entry which is preliminary data.</text>
</comment>
<keyword evidence="4" id="KW-1185">Reference proteome</keyword>
<evidence type="ECO:0000256" key="1">
    <source>
        <dbReference type="SAM" id="MobiDB-lite"/>
    </source>
</evidence>
<evidence type="ECO:0000313" key="4">
    <source>
        <dbReference type="Proteomes" id="UP000271974"/>
    </source>
</evidence>
<sequence>RPSLGTSLIVFAVPLLLPGITLTAVGFDDDSSFAKYGALHVIGLVLLCLSGLLLLVGTFLNIGDHVKVSPEDVKIQAVSTHESKVSTNDQSRDMNMTVVSLDPKESSPTSPAILASFLVDTGHSSARQDAHHVTFGESKVGARSGSILATEDAEGENGGSRRNFEPHSILASPKNHVKEALFDFHQTSDLSHAESVSPILSPRCAENLSHHDRPNDETSKEDSCQSPGIHSTVAGIPLRPMPKALPEIRAENSTSPQVEAYSTENLEEDKEYNSFESDRPKRLKKKKRRSKKTKSERLLEGKNERIETGNVDTVPTSIHFTSEDRSGFLSLDKRSGLATQTIENSNSIKEDTALAYSFRNNPHKHHDKDTLSIPKVCYRKTDVSSDNEKSPSGLRDRHSSLLRWRTRRRFTEVLGSYPRGGSKASPELVFLRSRRHHIPH</sequence>
<feature type="compositionally biased region" description="Basic and acidic residues" evidence="1">
    <location>
        <begin position="271"/>
        <end position="280"/>
    </location>
</feature>
<feature type="transmembrane region" description="Helical" evidence="2">
    <location>
        <begin position="6"/>
        <end position="27"/>
    </location>
</feature>
<feature type="non-terminal residue" evidence="3">
    <location>
        <position position="1"/>
    </location>
</feature>
<feature type="transmembrane region" description="Helical" evidence="2">
    <location>
        <begin position="39"/>
        <end position="60"/>
    </location>
</feature>
<keyword evidence="2" id="KW-0812">Transmembrane</keyword>
<dbReference type="EMBL" id="RQTK01000160">
    <property type="protein sequence ID" value="RUS85754.1"/>
    <property type="molecule type" value="Genomic_DNA"/>
</dbReference>
<feature type="compositionally biased region" description="Basic and acidic residues" evidence="1">
    <location>
        <begin position="208"/>
        <end position="223"/>
    </location>
</feature>
<proteinExistence type="predicted"/>
<name>A0A3S1BDE6_ELYCH</name>
<reference evidence="3 4" key="1">
    <citation type="submission" date="2019-01" db="EMBL/GenBank/DDBJ databases">
        <title>A draft genome assembly of the solar-powered sea slug Elysia chlorotica.</title>
        <authorList>
            <person name="Cai H."/>
            <person name="Li Q."/>
            <person name="Fang X."/>
            <person name="Li J."/>
            <person name="Curtis N.E."/>
            <person name="Altenburger A."/>
            <person name="Shibata T."/>
            <person name="Feng M."/>
            <person name="Maeda T."/>
            <person name="Schwartz J.A."/>
            <person name="Shigenobu S."/>
            <person name="Lundholm N."/>
            <person name="Nishiyama T."/>
            <person name="Yang H."/>
            <person name="Hasebe M."/>
            <person name="Li S."/>
            <person name="Pierce S.K."/>
            <person name="Wang J."/>
        </authorList>
    </citation>
    <scope>NUCLEOTIDE SEQUENCE [LARGE SCALE GENOMIC DNA]</scope>
    <source>
        <strain evidence="3">EC2010</strain>
        <tissue evidence="3">Whole organism of an adult</tissue>
    </source>
</reference>
<accession>A0A3S1BDE6</accession>
<organism evidence="3 4">
    <name type="scientific">Elysia chlorotica</name>
    <name type="common">Eastern emerald elysia</name>
    <name type="synonym">Sea slug</name>
    <dbReference type="NCBI Taxonomy" id="188477"/>
    <lineage>
        <taxon>Eukaryota</taxon>
        <taxon>Metazoa</taxon>
        <taxon>Spiralia</taxon>
        <taxon>Lophotrochozoa</taxon>
        <taxon>Mollusca</taxon>
        <taxon>Gastropoda</taxon>
        <taxon>Heterobranchia</taxon>
        <taxon>Euthyneura</taxon>
        <taxon>Panpulmonata</taxon>
        <taxon>Sacoglossa</taxon>
        <taxon>Placobranchoidea</taxon>
        <taxon>Plakobranchidae</taxon>
        <taxon>Elysia</taxon>
    </lineage>
</organism>
<keyword evidence="2" id="KW-0472">Membrane</keyword>
<feature type="compositionally biased region" description="Basic residues" evidence="1">
    <location>
        <begin position="281"/>
        <end position="292"/>
    </location>
</feature>